<dbReference type="InterPro" id="IPR011992">
    <property type="entry name" value="EF-hand-dom_pair"/>
</dbReference>
<keyword evidence="4" id="KW-0106">Calcium</keyword>
<dbReference type="PANTHER" id="PTHR12281:SF32">
    <property type="entry name" value="DCN1-LIKE PROTEIN"/>
    <property type="match status" value="1"/>
</dbReference>
<keyword evidence="7" id="KW-0472">Membrane</keyword>
<evidence type="ECO:0000259" key="8">
    <source>
        <dbReference type="PROSITE" id="PS51229"/>
    </source>
</evidence>
<evidence type="ECO:0000313" key="11">
    <source>
        <dbReference type="Proteomes" id="UP000663829"/>
    </source>
</evidence>
<dbReference type="EMBL" id="CAJOBC010083258">
    <property type="protein sequence ID" value="CAF4298964.1"/>
    <property type="molecule type" value="Genomic_DNA"/>
</dbReference>
<evidence type="ECO:0000313" key="10">
    <source>
        <dbReference type="EMBL" id="CAF4298964.1"/>
    </source>
</evidence>
<evidence type="ECO:0000256" key="2">
    <source>
        <dbReference type="ARBA" id="ARBA00010022"/>
    </source>
</evidence>
<evidence type="ECO:0000256" key="7">
    <source>
        <dbReference type="SAM" id="Phobius"/>
    </source>
</evidence>
<dbReference type="GO" id="GO:0097602">
    <property type="term" value="F:cullin family protein binding"/>
    <property type="evidence" value="ECO:0007669"/>
    <property type="project" value="TreeGrafter"/>
</dbReference>
<proteinExistence type="inferred from homology"/>
<dbReference type="OrthoDB" id="286637at2759"/>
<comment type="similarity">
    <text evidence="2 5">Belongs to the NPY family.</text>
</comment>
<evidence type="ECO:0000313" key="9">
    <source>
        <dbReference type="EMBL" id="CAF1409555.1"/>
    </source>
</evidence>
<dbReference type="GO" id="GO:0032182">
    <property type="term" value="F:ubiquitin-like protein binding"/>
    <property type="evidence" value="ECO:0007669"/>
    <property type="project" value="TreeGrafter"/>
</dbReference>
<dbReference type="PROSITE" id="PS50276">
    <property type="entry name" value="PANCREATIC_HORMONE_2"/>
    <property type="match status" value="1"/>
</dbReference>
<gene>
    <name evidence="9" type="ORF">GPM918_LOCUS33464</name>
    <name evidence="10" type="ORF">SRO942_LOCUS34148</name>
</gene>
<feature type="transmembrane region" description="Helical" evidence="7">
    <location>
        <begin position="113"/>
        <end position="133"/>
    </location>
</feature>
<name>A0A815LMW0_9BILA</name>
<sequence>MATVAYWKMLFNQHTNNGGINGAVNSHKQQQQRFKYLDLWLKFLEEKASQRSITKDTWDLLLEFSTTIKDDFTNYDFDGAWPVLLDEFVEYAKKETGMTTTTEQNSNHIQSTIMYSLTSNLTLILFLMLFLIITVQSIQPFSDVPPPPPRPQRFYSRQQLKEYLQKVHEYYSIVGRPRFGRSDSSIRNKMKPKEAIAKSYTTLIDGIVDYLDMNKDGCITRNEYSERILSK</sequence>
<dbReference type="InterPro" id="IPR018247">
    <property type="entry name" value="EF_Hand_1_Ca_BS"/>
</dbReference>
<keyword evidence="7" id="KW-0812">Transmembrane</keyword>
<dbReference type="InterPro" id="IPR005176">
    <property type="entry name" value="PONY_dom"/>
</dbReference>
<dbReference type="AlphaFoldDB" id="A0A815LMW0"/>
<dbReference type="InterPro" id="IPR014764">
    <property type="entry name" value="DCN-prot"/>
</dbReference>
<protein>
    <recommendedName>
        <fullName evidence="6">Defective in cullin neddylation protein</fullName>
    </recommendedName>
</protein>
<feature type="domain" description="DCUN1" evidence="8">
    <location>
        <begin position="1"/>
        <end position="93"/>
    </location>
</feature>
<dbReference type="GO" id="GO:0005179">
    <property type="term" value="F:hormone activity"/>
    <property type="evidence" value="ECO:0007669"/>
    <property type="project" value="InterPro"/>
</dbReference>
<keyword evidence="11" id="KW-1185">Reference proteome</keyword>
<evidence type="ECO:0000256" key="6">
    <source>
        <dbReference type="RuleBase" id="RU410713"/>
    </source>
</evidence>
<dbReference type="GO" id="GO:0045116">
    <property type="term" value="P:protein neddylation"/>
    <property type="evidence" value="ECO:0007669"/>
    <property type="project" value="TreeGrafter"/>
</dbReference>
<dbReference type="SMART" id="SM00309">
    <property type="entry name" value="PAH"/>
    <property type="match status" value="1"/>
</dbReference>
<reference evidence="9" key="1">
    <citation type="submission" date="2021-02" db="EMBL/GenBank/DDBJ databases">
        <authorList>
            <person name="Nowell W R."/>
        </authorList>
    </citation>
    <scope>NUCLEOTIDE SEQUENCE</scope>
</reference>
<evidence type="ECO:0000256" key="4">
    <source>
        <dbReference type="ARBA" id="ARBA00022837"/>
    </source>
</evidence>
<dbReference type="PROSITE" id="PS00018">
    <property type="entry name" value="EF_HAND_1"/>
    <property type="match status" value="1"/>
</dbReference>
<dbReference type="Gene3D" id="1.10.238.200">
    <property type="entry name" value="Cullin, PONY binding domain"/>
    <property type="match status" value="1"/>
</dbReference>
<dbReference type="InterPro" id="IPR020392">
    <property type="entry name" value="Pancreatic_hormone-like_CS"/>
</dbReference>
<dbReference type="GO" id="GO:0000151">
    <property type="term" value="C:ubiquitin ligase complex"/>
    <property type="evidence" value="ECO:0007669"/>
    <property type="project" value="TreeGrafter"/>
</dbReference>
<evidence type="ECO:0000256" key="1">
    <source>
        <dbReference type="ARBA" id="ARBA00004613"/>
    </source>
</evidence>
<dbReference type="GO" id="GO:0005576">
    <property type="term" value="C:extracellular region"/>
    <property type="evidence" value="ECO:0007669"/>
    <property type="project" value="UniProtKB-SubCell"/>
</dbReference>
<accession>A0A815LMW0</accession>
<dbReference type="Pfam" id="PF03556">
    <property type="entry name" value="Cullin_binding"/>
    <property type="match status" value="1"/>
</dbReference>
<comment type="caution">
    <text evidence="9">The sequence shown here is derived from an EMBL/GenBank/DDBJ whole genome shotgun (WGS) entry which is preliminary data.</text>
</comment>
<dbReference type="Pfam" id="PF00159">
    <property type="entry name" value="Hormone_3"/>
    <property type="match status" value="1"/>
</dbReference>
<dbReference type="GO" id="GO:0031624">
    <property type="term" value="F:ubiquitin conjugating enzyme binding"/>
    <property type="evidence" value="ECO:0007669"/>
    <property type="project" value="TreeGrafter"/>
</dbReference>
<dbReference type="EMBL" id="CAJNOQ010017836">
    <property type="protein sequence ID" value="CAF1409555.1"/>
    <property type="molecule type" value="Genomic_DNA"/>
</dbReference>
<dbReference type="PANTHER" id="PTHR12281">
    <property type="entry name" value="RP42 RELATED"/>
    <property type="match status" value="1"/>
</dbReference>
<comment type="subcellular location">
    <subcellularLocation>
        <location evidence="1">Secreted</location>
    </subcellularLocation>
</comment>
<dbReference type="PROSITE" id="PS00265">
    <property type="entry name" value="PANCREATIC_HORMONE_1"/>
    <property type="match status" value="1"/>
</dbReference>
<comment type="function">
    <text evidence="6">Neddylation of cullins play an essential role in the regulation of SCF-type complexes activity.</text>
</comment>
<keyword evidence="7" id="KW-1133">Transmembrane helix</keyword>
<dbReference type="Proteomes" id="UP000681722">
    <property type="component" value="Unassembled WGS sequence"/>
</dbReference>
<dbReference type="InterPro" id="IPR001955">
    <property type="entry name" value="Pancreatic_hormone-like"/>
</dbReference>
<dbReference type="Proteomes" id="UP000663829">
    <property type="component" value="Unassembled WGS sequence"/>
</dbReference>
<dbReference type="PROSITE" id="PS51229">
    <property type="entry name" value="DCUN1"/>
    <property type="match status" value="1"/>
</dbReference>
<organism evidence="9 11">
    <name type="scientific">Didymodactylos carnosus</name>
    <dbReference type="NCBI Taxonomy" id="1234261"/>
    <lineage>
        <taxon>Eukaryota</taxon>
        <taxon>Metazoa</taxon>
        <taxon>Spiralia</taxon>
        <taxon>Gnathifera</taxon>
        <taxon>Rotifera</taxon>
        <taxon>Eurotatoria</taxon>
        <taxon>Bdelloidea</taxon>
        <taxon>Philodinida</taxon>
        <taxon>Philodinidae</taxon>
        <taxon>Didymodactylos</taxon>
    </lineage>
</organism>
<dbReference type="InterPro" id="IPR042460">
    <property type="entry name" value="DCN1-like_PONY"/>
</dbReference>
<evidence type="ECO:0000256" key="3">
    <source>
        <dbReference type="ARBA" id="ARBA00022525"/>
    </source>
</evidence>
<dbReference type="SUPFAM" id="SSF47473">
    <property type="entry name" value="EF-hand"/>
    <property type="match status" value="1"/>
</dbReference>
<evidence type="ECO:0000256" key="5">
    <source>
        <dbReference type="RuleBase" id="RU000656"/>
    </source>
</evidence>
<keyword evidence="3" id="KW-0964">Secreted</keyword>